<keyword evidence="3 6" id="KW-0560">Oxidoreductase</keyword>
<dbReference type="EMBL" id="CAKLPZ010000001">
    <property type="protein sequence ID" value="CAH0999959.1"/>
    <property type="molecule type" value="Genomic_DNA"/>
</dbReference>
<dbReference type="GO" id="GO:0004316">
    <property type="term" value="F:3-oxoacyl-[acyl-carrier-protein] reductase (NADPH) activity"/>
    <property type="evidence" value="ECO:0007669"/>
    <property type="project" value="UniProtKB-EC"/>
</dbReference>
<dbReference type="InterPro" id="IPR020904">
    <property type="entry name" value="Sc_DH/Rdtase_CS"/>
</dbReference>
<gene>
    <name evidence="6" type="primary">fabG_4</name>
    <name evidence="6" type="ORF">LEM8419_01188</name>
</gene>
<evidence type="ECO:0000256" key="1">
    <source>
        <dbReference type="ARBA" id="ARBA00006484"/>
    </source>
</evidence>
<keyword evidence="7" id="KW-1185">Reference proteome</keyword>
<evidence type="ECO:0000256" key="3">
    <source>
        <dbReference type="ARBA" id="ARBA00023002"/>
    </source>
</evidence>
<dbReference type="Proteomes" id="UP000837803">
    <property type="component" value="Unassembled WGS sequence"/>
</dbReference>
<proteinExistence type="inferred from homology"/>
<name>A0ABM9AZ50_9BACT</name>
<evidence type="ECO:0000313" key="6">
    <source>
        <dbReference type="EMBL" id="CAH0999959.1"/>
    </source>
</evidence>
<evidence type="ECO:0000256" key="4">
    <source>
        <dbReference type="RuleBase" id="RU000363"/>
    </source>
</evidence>
<comment type="caution">
    <text evidence="6">The sequence shown here is derived from an EMBL/GenBank/DDBJ whole genome shotgun (WGS) entry which is preliminary data.</text>
</comment>
<dbReference type="SUPFAM" id="SSF51735">
    <property type="entry name" value="NAD(P)-binding Rossmann-fold domains"/>
    <property type="match status" value="1"/>
</dbReference>
<dbReference type="RefSeq" id="WP_238750097.1">
    <property type="nucleotide sequence ID" value="NZ_CAKLPZ010000001.1"/>
</dbReference>
<keyword evidence="2" id="KW-0521">NADP</keyword>
<comment type="similarity">
    <text evidence="1 4">Belongs to the short-chain dehydrogenases/reductases (SDR) family.</text>
</comment>
<dbReference type="EC" id="1.1.1.100" evidence="6"/>
<dbReference type="PRINTS" id="PR00081">
    <property type="entry name" value="GDHRDH"/>
</dbReference>
<feature type="domain" description="Ketoreductase" evidence="5">
    <location>
        <begin position="2"/>
        <end position="179"/>
    </location>
</feature>
<dbReference type="Pfam" id="PF00106">
    <property type="entry name" value="adh_short"/>
    <property type="match status" value="1"/>
</dbReference>
<sequence length="227" mass="24014">MKTAIVTGANRGLGNEVVRQLAAAGMRVILTSRSGDGASAVQGIQGAVLYHQLDVTDVSSIHELIAYVAAEIGTVDVLVNNAGIHYDTYQNTLTADFAIVEEAWQVNTLGPWRLTKALYPHLRKGGGGRVVNVSSASGSFVDSWAGTPAYAVSKAALNMLTVKMSHDLADANILVNAVCPGWVRTRMGGEDATRSVEEGAKSIVWAALLDNDGPTGGFYRDGEPMPW</sequence>
<protein>
    <submittedName>
        <fullName evidence="6">3-oxoacyl-[acyl-carrier-protein] reductase FabG</fullName>
        <ecNumber evidence="6">1.1.1.100</ecNumber>
    </submittedName>
</protein>
<dbReference type="PANTHER" id="PTHR43490">
    <property type="entry name" value="(+)-NEOMENTHOL DEHYDROGENASE"/>
    <property type="match status" value="1"/>
</dbReference>
<dbReference type="Gene3D" id="3.40.50.720">
    <property type="entry name" value="NAD(P)-binding Rossmann-like Domain"/>
    <property type="match status" value="1"/>
</dbReference>
<dbReference type="InterPro" id="IPR002347">
    <property type="entry name" value="SDR_fam"/>
</dbReference>
<evidence type="ECO:0000259" key="5">
    <source>
        <dbReference type="SMART" id="SM00822"/>
    </source>
</evidence>
<evidence type="ECO:0000256" key="2">
    <source>
        <dbReference type="ARBA" id="ARBA00022857"/>
    </source>
</evidence>
<accession>A0ABM9AZ50</accession>
<dbReference type="PANTHER" id="PTHR43490:SF99">
    <property type="entry name" value="SHORT-CHAIN DEHYDROGENASE_REDUCTASE"/>
    <property type="match status" value="1"/>
</dbReference>
<dbReference type="PRINTS" id="PR00080">
    <property type="entry name" value="SDRFAMILY"/>
</dbReference>
<organism evidence="6 7">
    <name type="scientific">Neolewinella maritima</name>
    <dbReference type="NCBI Taxonomy" id="1383882"/>
    <lineage>
        <taxon>Bacteria</taxon>
        <taxon>Pseudomonadati</taxon>
        <taxon>Bacteroidota</taxon>
        <taxon>Saprospiria</taxon>
        <taxon>Saprospirales</taxon>
        <taxon>Lewinellaceae</taxon>
        <taxon>Neolewinella</taxon>
    </lineage>
</organism>
<dbReference type="InterPro" id="IPR036291">
    <property type="entry name" value="NAD(P)-bd_dom_sf"/>
</dbReference>
<dbReference type="PROSITE" id="PS00061">
    <property type="entry name" value="ADH_SHORT"/>
    <property type="match status" value="1"/>
</dbReference>
<evidence type="ECO:0000313" key="7">
    <source>
        <dbReference type="Proteomes" id="UP000837803"/>
    </source>
</evidence>
<dbReference type="InterPro" id="IPR057326">
    <property type="entry name" value="KR_dom"/>
</dbReference>
<dbReference type="SMART" id="SM00822">
    <property type="entry name" value="PKS_KR"/>
    <property type="match status" value="1"/>
</dbReference>
<reference evidence="6" key="1">
    <citation type="submission" date="2021-12" db="EMBL/GenBank/DDBJ databases">
        <authorList>
            <person name="Rodrigo-Torres L."/>
            <person name="Arahal R. D."/>
            <person name="Lucena T."/>
        </authorList>
    </citation>
    <scope>NUCLEOTIDE SEQUENCE</scope>
    <source>
        <strain evidence="6">CECT 8419</strain>
    </source>
</reference>